<dbReference type="EMBL" id="BK016086">
    <property type="protein sequence ID" value="DAF93619.1"/>
    <property type="molecule type" value="Genomic_DNA"/>
</dbReference>
<protein>
    <submittedName>
        <fullName evidence="1">Uncharacterized protein</fullName>
    </submittedName>
</protein>
<evidence type="ECO:0000313" key="1">
    <source>
        <dbReference type="EMBL" id="DAF93619.1"/>
    </source>
</evidence>
<proteinExistence type="predicted"/>
<sequence>MSRIEFTAIADWTIAKHAGVLSFFETIALSDLEGKQIRLDAKTQRAVIGFPIFGKQLFRVNDDGSATVFRTIAFGQDWEERTYSAREMDYARLNKLRMEPSAQGPGIFSHIPQTEH</sequence>
<name>A0A8S5UGS0_9CAUD</name>
<accession>A0A8S5UGS0</accession>
<organism evidence="1">
    <name type="scientific">Myoviridae sp. ctshb19</name>
    <dbReference type="NCBI Taxonomy" id="2825194"/>
    <lineage>
        <taxon>Viruses</taxon>
        <taxon>Duplodnaviria</taxon>
        <taxon>Heunggongvirae</taxon>
        <taxon>Uroviricota</taxon>
        <taxon>Caudoviricetes</taxon>
    </lineage>
</organism>
<reference evidence="1" key="1">
    <citation type="journal article" date="2021" name="Proc. Natl. Acad. Sci. U.S.A.">
        <title>A Catalog of Tens of Thousands of Viruses from Human Metagenomes Reveals Hidden Associations with Chronic Diseases.</title>
        <authorList>
            <person name="Tisza M.J."/>
            <person name="Buck C.B."/>
        </authorList>
    </citation>
    <scope>NUCLEOTIDE SEQUENCE</scope>
    <source>
        <strain evidence="1">Ctshb19</strain>
    </source>
</reference>